<protein>
    <submittedName>
        <fullName evidence="2">Uncharacterized protein</fullName>
    </submittedName>
</protein>
<feature type="transmembrane region" description="Helical" evidence="1">
    <location>
        <begin position="6"/>
        <end position="26"/>
    </location>
</feature>
<dbReference type="Pfam" id="PF14068">
    <property type="entry name" value="YuiB"/>
    <property type="match status" value="1"/>
</dbReference>
<dbReference type="EMBL" id="JACHGH010000005">
    <property type="protein sequence ID" value="MBB6453426.1"/>
    <property type="molecule type" value="Genomic_DNA"/>
</dbReference>
<gene>
    <name evidence="2" type="ORF">HNQ94_001875</name>
</gene>
<comment type="caution">
    <text evidence="2">The sequence shown here is derived from an EMBL/GenBank/DDBJ whole genome shotgun (WGS) entry which is preliminary data.</text>
</comment>
<evidence type="ECO:0000313" key="2">
    <source>
        <dbReference type="EMBL" id="MBB6453426.1"/>
    </source>
</evidence>
<keyword evidence="1" id="KW-0472">Membrane</keyword>
<dbReference type="AlphaFoldDB" id="A0A841Q4T9"/>
<feature type="transmembrane region" description="Helical" evidence="1">
    <location>
        <begin position="72"/>
        <end position="96"/>
    </location>
</feature>
<proteinExistence type="predicted"/>
<evidence type="ECO:0000256" key="1">
    <source>
        <dbReference type="SAM" id="Phobius"/>
    </source>
</evidence>
<keyword evidence="1" id="KW-0812">Transmembrane</keyword>
<dbReference type="InterPro" id="IPR025917">
    <property type="entry name" value="YuiB"/>
</dbReference>
<keyword evidence="1" id="KW-1133">Transmembrane helix</keyword>
<dbReference type="Proteomes" id="UP000581688">
    <property type="component" value="Unassembled WGS sequence"/>
</dbReference>
<evidence type="ECO:0000313" key="3">
    <source>
        <dbReference type="Proteomes" id="UP000581688"/>
    </source>
</evidence>
<keyword evidence="3" id="KW-1185">Reference proteome</keyword>
<organism evidence="2 3">
    <name type="scientific">Salirhabdus euzebyi</name>
    <dbReference type="NCBI Taxonomy" id="394506"/>
    <lineage>
        <taxon>Bacteria</taxon>
        <taxon>Bacillati</taxon>
        <taxon>Bacillota</taxon>
        <taxon>Bacilli</taxon>
        <taxon>Bacillales</taxon>
        <taxon>Bacillaceae</taxon>
        <taxon>Salirhabdus</taxon>
    </lineage>
</organism>
<sequence>MDMNILHLFVGSLLFFVLFFGISFLLNMLLRKTWIMAIVYPIIVILIVDDFPFSKYFTETGWALSELGMKLIHLKMIDIVFLTMGFVGTIVSGIIIKTLRSRGYQMF</sequence>
<reference evidence="2 3" key="1">
    <citation type="submission" date="2020-08" db="EMBL/GenBank/DDBJ databases">
        <title>Genomic Encyclopedia of Type Strains, Phase IV (KMG-IV): sequencing the most valuable type-strain genomes for metagenomic binning, comparative biology and taxonomic classification.</title>
        <authorList>
            <person name="Goeker M."/>
        </authorList>
    </citation>
    <scope>NUCLEOTIDE SEQUENCE [LARGE SCALE GENOMIC DNA]</scope>
    <source>
        <strain evidence="2 3">DSM 19612</strain>
    </source>
</reference>
<feature type="transmembrane region" description="Helical" evidence="1">
    <location>
        <begin position="33"/>
        <end position="52"/>
    </location>
</feature>
<accession>A0A841Q4T9</accession>
<name>A0A841Q4T9_9BACI</name>